<sequence>MTAADTVLAGLDDIRPHLEEFYKDLHANPELGLAEHRTAARVAERLRESGYDVIDGIGGTGVVGVLSNGDGPTVLLRADMDALPVKEDTGLPYASTATTTDEDGRQQPLMHACGHDVHMTCMLGFAHLMAQAKDVWQGTLVPLFQPSEENSAGADAMVRDDLAGRIPRPDVAFAQHVLPYPAGYVGVRPGPFFAAADSLRVTLYGRGGHGSMPQATVDPVVMAAMCVLRLQTIVSRELPPTTPAVVTVGSVQAGASSNVIPATAVILVNIRTYDEDTRRQVLDAVRRCVNAEAAASGAPREPEIERFNVFPPTLNDADVTGRLAPAFKARFGDDFHTIEMLTASEDFSLIPDAFDAPFAYWGIGGIDPGLYAKAVDNGTVHQDVPVNHSPRFAPVVQPTLDTGIAALTVAALEWLG</sequence>
<comment type="caution">
    <text evidence="4">The sequence shown here is derived from an EMBL/GenBank/DDBJ whole genome shotgun (WGS) entry which is preliminary data.</text>
</comment>
<dbReference type="Pfam" id="PF01546">
    <property type="entry name" value="Peptidase_M20"/>
    <property type="match status" value="1"/>
</dbReference>
<keyword evidence="1 4" id="KW-0378">Hydrolase</keyword>
<evidence type="ECO:0000259" key="3">
    <source>
        <dbReference type="Pfam" id="PF07687"/>
    </source>
</evidence>
<dbReference type="Gene3D" id="3.40.630.10">
    <property type="entry name" value="Zn peptidases"/>
    <property type="match status" value="1"/>
</dbReference>
<gene>
    <name evidence="4" type="ORF">ETD83_16585</name>
</gene>
<reference evidence="4 5" key="1">
    <citation type="submission" date="2019-05" db="EMBL/GenBank/DDBJ databases">
        <title>Draft genome sequence of Actinomadura sp. 14C53.</title>
        <authorList>
            <person name="Saricaoglu S."/>
            <person name="Isik K."/>
        </authorList>
    </citation>
    <scope>NUCLEOTIDE SEQUENCE [LARGE SCALE GENOMIC DNA]</scope>
    <source>
        <strain evidence="4 5">14C53</strain>
    </source>
</reference>
<evidence type="ECO:0000313" key="4">
    <source>
        <dbReference type="EMBL" id="TMR00490.1"/>
    </source>
</evidence>
<keyword evidence="2" id="KW-0464">Manganese</keyword>
<dbReference type="PIRSF" id="PIRSF005962">
    <property type="entry name" value="Pept_M20D_amidohydro"/>
    <property type="match status" value="1"/>
</dbReference>
<evidence type="ECO:0000256" key="1">
    <source>
        <dbReference type="ARBA" id="ARBA00022801"/>
    </source>
</evidence>
<proteinExistence type="predicted"/>
<dbReference type="EMBL" id="VCKW01000075">
    <property type="protein sequence ID" value="TMR00490.1"/>
    <property type="molecule type" value="Genomic_DNA"/>
</dbReference>
<keyword evidence="5" id="KW-1185">Reference proteome</keyword>
<organism evidence="4 5">
    <name type="scientific">Actinomadura soli</name>
    <dbReference type="NCBI Taxonomy" id="2508997"/>
    <lineage>
        <taxon>Bacteria</taxon>
        <taxon>Bacillati</taxon>
        <taxon>Actinomycetota</taxon>
        <taxon>Actinomycetes</taxon>
        <taxon>Streptosporangiales</taxon>
        <taxon>Thermomonosporaceae</taxon>
        <taxon>Actinomadura</taxon>
    </lineage>
</organism>
<dbReference type="SUPFAM" id="SSF53187">
    <property type="entry name" value="Zn-dependent exopeptidases"/>
    <property type="match status" value="1"/>
</dbReference>
<dbReference type="Gene3D" id="3.30.70.360">
    <property type="match status" value="1"/>
</dbReference>
<dbReference type="PANTHER" id="PTHR11014:SF63">
    <property type="entry name" value="METALLOPEPTIDASE, PUTATIVE (AFU_ORTHOLOGUE AFUA_6G09600)-RELATED"/>
    <property type="match status" value="1"/>
</dbReference>
<dbReference type="GO" id="GO:0050118">
    <property type="term" value="F:N-acetyldiaminopimelate deacetylase activity"/>
    <property type="evidence" value="ECO:0007669"/>
    <property type="project" value="UniProtKB-ARBA"/>
</dbReference>
<dbReference type="Pfam" id="PF07687">
    <property type="entry name" value="M20_dimer"/>
    <property type="match status" value="1"/>
</dbReference>
<dbReference type="InterPro" id="IPR036264">
    <property type="entry name" value="Bact_exopeptidase_dim_dom"/>
</dbReference>
<feature type="binding site" evidence="2">
    <location>
        <position position="113"/>
    </location>
    <ligand>
        <name>Mn(2+)</name>
        <dbReference type="ChEBI" id="CHEBI:29035"/>
        <label>2</label>
    </ligand>
</feature>
<name>A0A5C4JCA8_9ACTN</name>
<evidence type="ECO:0000313" key="5">
    <source>
        <dbReference type="Proteomes" id="UP000309174"/>
    </source>
</evidence>
<dbReference type="OrthoDB" id="9777385at2"/>
<keyword evidence="2" id="KW-0479">Metal-binding</keyword>
<protein>
    <submittedName>
        <fullName evidence="4">Amidohydrolase</fullName>
    </submittedName>
</protein>
<feature type="binding site" evidence="2">
    <location>
        <position position="115"/>
    </location>
    <ligand>
        <name>Mn(2+)</name>
        <dbReference type="ChEBI" id="CHEBI:29035"/>
        <label>2</label>
    </ligand>
</feature>
<dbReference type="InterPro" id="IPR011650">
    <property type="entry name" value="Peptidase_M20_dimer"/>
</dbReference>
<dbReference type="AlphaFoldDB" id="A0A5C4JCA8"/>
<dbReference type="NCBIfam" id="TIGR01891">
    <property type="entry name" value="amidohydrolases"/>
    <property type="match status" value="1"/>
</dbReference>
<accession>A0A5C4JCA8</accession>
<feature type="domain" description="Peptidase M20 dimerisation" evidence="3">
    <location>
        <begin position="198"/>
        <end position="294"/>
    </location>
</feature>
<dbReference type="PANTHER" id="PTHR11014">
    <property type="entry name" value="PEPTIDASE M20 FAMILY MEMBER"/>
    <property type="match status" value="1"/>
</dbReference>
<feature type="binding site" evidence="2">
    <location>
        <position position="176"/>
    </location>
    <ligand>
        <name>Mn(2+)</name>
        <dbReference type="ChEBI" id="CHEBI:29035"/>
        <label>2</label>
    </ligand>
</feature>
<dbReference type="GO" id="GO:0046872">
    <property type="term" value="F:metal ion binding"/>
    <property type="evidence" value="ECO:0007669"/>
    <property type="project" value="UniProtKB-KW"/>
</dbReference>
<comment type="cofactor">
    <cofactor evidence="2">
        <name>Mn(2+)</name>
        <dbReference type="ChEBI" id="CHEBI:29035"/>
    </cofactor>
    <text evidence="2">The Mn(2+) ion enhances activity.</text>
</comment>
<dbReference type="InterPro" id="IPR002933">
    <property type="entry name" value="Peptidase_M20"/>
</dbReference>
<dbReference type="RefSeq" id="WP_138646033.1">
    <property type="nucleotide sequence ID" value="NZ_VCKW01000075.1"/>
</dbReference>
<evidence type="ECO:0000256" key="2">
    <source>
        <dbReference type="PIRSR" id="PIRSR005962-1"/>
    </source>
</evidence>
<dbReference type="FunFam" id="3.30.70.360:FF:000001">
    <property type="entry name" value="N-acetyldiaminopimelate deacetylase"/>
    <property type="match status" value="1"/>
</dbReference>
<dbReference type="InterPro" id="IPR017439">
    <property type="entry name" value="Amidohydrolase"/>
</dbReference>
<dbReference type="SUPFAM" id="SSF55031">
    <property type="entry name" value="Bacterial exopeptidase dimerisation domain"/>
    <property type="match status" value="1"/>
</dbReference>
<dbReference type="GO" id="GO:0019877">
    <property type="term" value="P:diaminopimelate biosynthetic process"/>
    <property type="evidence" value="ECO:0007669"/>
    <property type="project" value="UniProtKB-ARBA"/>
</dbReference>
<feature type="binding site" evidence="2">
    <location>
        <position position="149"/>
    </location>
    <ligand>
        <name>Mn(2+)</name>
        <dbReference type="ChEBI" id="CHEBI:29035"/>
        <label>2</label>
    </ligand>
</feature>
<dbReference type="Proteomes" id="UP000309174">
    <property type="component" value="Unassembled WGS sequence"/>
</dbReference>